<keyword evidence="3" id="KW-1185">Reference proteome</keyword>
<sequence>MRGWHGPEAGVESTDDGPWHHALRAEAWPPRTRCHRLPARLVRPLTACDGARGLPALAAVAVAELPEPTAAHPPRAMVDKGLITWDAPGHGGAG</sequence>
<proteinExistence type="predicted"/>
<feature type="region of interest" description="Disordered" evidence="1">
    <location>
        <begin position="1"/>
        <end position="26"/>
    </location>
</feature>
<dbReference type="EMBL" id="OCNE01000004">
    <property type="protein sequence ID" value="SOD62086.1"/>
    <property type="molecule type" value="Genomic_DNA"/>
</dbReference>
<accession>A0A286DTR8</accession>
<reference evidence="2 3" key="1">
    <citation type="submission" date="2017-09" db="EMBL/GenBank/DDBJ databases">
        <authorList>
            <person name="Ehlers B."/>
            <person name="Leendertz F.H."/>
        </authorList>
    </citation>
    <scope>NUCLEOTIDE SEQUENCE [LARGE SCALE GENOMIC DNA]</scope>
    <source>
        <strain evidence="2 3">CGMCC 4.7095</strain>
    </source>
</reference>
<dbReference type="OrthoDB" id="5184759at2"/>
<protein>
    <submittedName>
        <fullName evidence="2">Uncharacterized protein</fullName>
    </submittedName>
</protein>
<gene>
    <name evidence="2" type="ORF">SAMN06297387_104256</name>
</gene>
<dbReference type="RefSeq" id="WP_097230555.1">
    <property type="nucleotide sequence ID" value="NZ_OCNE01000004.1"/>
</dbReference>
<evidence type="ECO:0000313" key="2">
    <source>
        <dbReference type="EMBL" id="SOD62086.1"/>
    </source>
</evidence>
<evidence type="ECO:0000256" key="1">
    <source>
        <dbReference type="SAM" id="MobiDB-lite"/>
    </source>
</evidence>
<name>A0A286DTR8_9ACTN</name>
<dbReference type="Proteomes" id="UP000219072">
    <property type="component" value="Unassembled WGS sequence"/>
</dbReference>
<organism evidence="2 3">
    <name type="scientific">Streptomyces zhaozhouensis</name>
    <dbReference type="NCBI Taxonomy" id="1300267"/>
    <lineage>
        <taxon>Bacteria</taxon>
        <taxon>Bacillati</taxon>
        <taxon>Actinomycetota</taxon>
        <taxon>Actinomycetes</taxon>
        <taxon>Kitasatosporales</taxon>
        <taxon>Streptomycetaceae</taxon>
        <taxon>Streptomyces</taxon>
    </lineage>
</organism>
<dbReference type="AlphaFoldDB" id="A0A286DTR8"/>
<evidence type="ECO:0000313" key="3">
    <source>
        <dbReference type="Proteomes" id="UP000219072"/>
    </source>
</evidence>